<dbReference type="AlphaFoldDB" id="A0A8J7C6L9"/>
<comment type="caution">
    <text evidence="1">The sequence shown here is derived from an EMBL/GenBank/DDBJ whole genome shotgun (WGS) entry which is preliminary data.</text>
</comment>
<dbReference type="EMBL" id="JACXAE010000072">
    <property type="protein sequence ID" value="MBD2774509.1"/>
    <property type="molecule type" value="Genomic_DNA"/>
</dbReference>
<evidence type="ECO:0000313" key="1">
    <source>
        <dbReference type="EMBL" id="MBD2774509.1"/>
    </source>
</evidence>
<dbReference type="Proteomes" id="UP000629098">
    <property type="component" value="Unassembled WGS sequence"/>
</dbReference>
<sequence>MAIELYTQVALKEDLPEYGLKKGDVAIVIEHYPMLEGIEDGYSLEGFSVPIKGITVEVRASQIEPIASFASKQTAHRLSV</sequence>
<name>A0A8J7C6L9_9CYAN</name>
<accession>A0A8J7C6L9</accession>
<keyword evidence="2" id="KW-1185">Reference proteome</keyword>
<gene>
    <name evidence="1" type="ORF">ICL16_21175</name>
</gene>
<reference evidence="1" key="1">
    <citation type="submission" date="2020-09" db="EMBL/GenBank/DDBJ databases">
        <title>Iningainema tapete sp. nov. (Scytonemataceae, Cyanobacteria) from greenhouses in central Florida (USA) produces two types of nodularin with biosynthetic potential for microcystin-LR and anabaenopeptins.</title>
        <authorList>
            <person name="Berthold D.E."/>
            <person name="Lefler F.W."/>
            <person name="Huang I.-S."/>
            <person name="Abdulla H."/>
            <person name="Zimba P.V."/>
            <person name="Laughinghouse H.D. IV."/>
        </authorList>
    </citation>
    <scope>NUCLEOTIDE SEQUENCE</scope>
    <source>
        <strain evidence="1">BLCCT55</strain>
    </source>
</reference>
<protein>
    <submittedName>
        <fullName evidence="1">DUF4926 domain-containing protein</fullName>
    </submittedName>
</protein>
<evidence type="ECO:0000313" key="2">
    <source>
        <dbReference type="Proteomes" id="UP000629098"/>
    </source>
</evidence>
<organism evidence="1 2">
    <name type="scientific">Iningainema tapete BLCC-T55</name>
    <dbReference type="NCBI Taxonomy" id="2748662"/>
    <lineage>
        <taxon>Bacteria</taxon>
        <taxon>Bacillati</taxon>
        <taxon>Cyanobacteriota</taxon>
        <taxon>Cyanophyceae</taxon>
        <taxon>Nostocales</taxon>
        <taxon>Scytonemataceae</taxon>
        <taxon>Iningainema tapete</taxon>
    </lineage>
</organism>
<dbReference type="RefSeq" id="WP_190831662.1">
    <property type="nucleotide sequence ID" value="NZ_CAWPPI010000072.1"/>
</dbReference>
<proteinExistence type="predicted"/>